<evidence type="ECO:0000313" key="1">
    <source>
        <dbReference type="EMBL" id="MBX49584.1"/>
    </source>
</evidence>
<dbReference type="AlphaFoldDB" id="A0A2P2P496"/>
<proteinExistence type="predicted"/>
<reference evidence="1" key="1">
    <citation type="submission" date="2018-02" db="EMBL/GenBank/DDBJ databases">
        <title>Rhizophora mucronata_Transcriptome.</title>
        <authorList>
            <person name="Meera S.P."/>
            <person name="Sreeshan A."/>
            <person name="Augustine A."/>
        </authorList>
    </citation>
    <scope>NUCLEOTIDE SEQUENCE</scope>
    <source>
        <tissue evidence="1">Leaf</tissue>
    </source>
</reference>
<sequence length="50" mass="5836">MYIEDMGQSGKISSSCLVRSAKSSKIESRTIFYTARPKMHITDIRWYQFS</sequence>
<protein>
    <submittedName>
        <fullName evidence="1">Uncharacterized protein</fullName>
    </submittedName>
</protein>
<accession>A0A2P2P496</accession>
<organism evidence="1">
    <name type="scientific">Rhizophora mucronata</name>
    <name type="common">Asiatic mangrove</name>
    <dbReference type="NCBI Taxonomy" id="61149"/>
    <lineage>
        <taxon>Eukaryota</taxon>
        <taxon>Viridiplantae</taxon>
        <taxon>Streptophyta</taxon>
        <taxon>Embryophyta</taxon>
        <taxon>Tracheophyta</taxon>
        <taxon>Spermatophyta</taxon>
        <taxon>Magnoliopsida</taxon>
        <taxon>eudicotyledons</taxon>
        <taxon>Gunneridae</taxon>
        <taxon>Pentapetalae</taxon>
        <taxon>rosids</taxon>
        <taxon>fabids</taxon>
        <taxon>Malpighiales</taxon>
        <taxon>Rhizophoraceae</taxon>
        <taxon>Rhizophora</taxon>
    </lineage>
</organism>
<name>A0A2P2P496_RHIMU</name>
<dbReference type="EMBL" id="GGEC01069100">
    <property type="protein sequence ID" value="MBX49584.1"/>
    <property type="molecule type" value="Transcribed_RNA"/>
</dbReference>